<evidence type="ECO:0000313" key="6">
    <source>
        <dbReference type="EMBL" id="MDM7854969.1"/>
    </source>
</evidence>
<comment type="caution">
    <text evidence="6">The sequence shown here is derived from an EMBL/GenBank/DDBJ whole genome shotgun (WGS) entry which is preliminary data.</text>
</comment>
<feature type="compositionally biased region" description="Low complexity" evidence="4">
    <location>
        <begin position="113"/>
        <end position="130"/>
    </location>
</feature>
<feature type="transmembrane region" description="Helical" evidence="5">
    <location>
        <begin position="491"/>
        <end position="510"/>
    </location>
</feature>
<feature type="transmembrane region" description="Helical" evidence="5">
    <location>
        <begin position="460"/>
        <end position="479"/>
    </location>
</feature>
<organism evidence="6 7">
    <name type="scientific">Cellulomonas alba</name>
    <dbReference type="NCBI Taxonomy" id="3053467"/>
    <lineage>
        <taxon>Bacteria</taxon>
        <taxon>Bacillati</taxon>
        <taxon>Actinomycetota</taxon>
        <taxon>Actinomycetes</taxon>
        <taxon>Micrococcales</taxon>
        <taxon>Cellulomonadaceae</taxon>
        <taxon>Cellulomonas</taxon>
    </lineage>
</organism>
<feature type="transmembrane region" description="Helical" evidence="5">
    <location>
        <begin position="522"/>
        <end position="545"/>
    </location>
</feature>
<keyword evidence="5" id="KW-0472">Membrane</keyword>
<keyword evidence="3" id="KW-0808">Transferase</keyword>
<evidence type="ECO:0000256" key="4">
    <source>
        <dbReference type="SAM" id="MobiDB-lite"/>
    </source>
</evidence>
<gene>
    <name evidence="6" type="ORF">QRT04_08500</name>
</gene>
<keyword evidence="2" id="KW-0328">Glycosyltransferase</keyword>
<dbReference type="Pfam" id="PF13641">
    <property type="entry name" value="Glyco_tranf_2_3"/>
    <property type="match status" value="1"/>
</dbReference>
<evidence type="ECO:0000256" key="1">
    <source>
        <dbReference type="ARBA" id="ARBA00006739"/>
    </source>
</evidence>
<proteinExistence type="inferred from homology"/>
<evidence type="ECO:0000256" key="2">
    <source>
        <dbReference type="ARBA" id="ARBA00022676"/>
    </source>
</evidence>
<feature type="transmembrane region" description="Helical" evidence="5">
    <location>
        <begin position="72"/>
        <end position="93"/>
    </location>
</feature>
<reference evidence="6 7" key="1">
    <citation type="submission" date="2023-06" db="EMBL/GenBank/DDBJ databases">
        <title>Cellulomonas sp. MW4 Whole genome sequence.</title>
        <authorList>
            <person name="Park S."/>
        </authorList>
    </citation>
    <scope>NUCLEOTIDE SEQUENCE [LARGE SCALE GENOMIC DNA]</scope>
    <source>
        <strain evidence="6 7">MW4</strain>
    </source>
</reference>
<evidence type="ECO:0000256" key="3">
    <source>
        <dbReference type="ARBA" id="ARBA00022679"/>
    </source>
</evidence>
<dbReference type="PANTHER" id="PTHR43630">
    <property type="entry name" value="POLY-BETA-1,6-N-ACETYL-D-GLUCOSAMINE SYNTHASE"/>
    <property type="match status" value="1"/>
</dbReference>
<protein>
    <submittedName>
        <fullName evidence="6">Glycosyltransferase family 2 protein</fullName>
    </submittedName>
</protein>
<evidence type="ECO:0000313" key="7">
    <source>
        <dbReference type="Proteomes" id="UP001529338"/>
    </source>
</evidence>
<keyword evidence="5" id="KW-1133">Transmembrane helix</keyword>
<dbReference type="RefSeq" id="WP_289454784.1">
    <property type="nucleotide sequence ID" value="NZ_JAUCGQ010000001.1"/>
</dbReference>
<sequence length="553" mass="58203">MGPHGEAVAAPAPYRRTRRLGWAWGGLAATAVVLLGAGAALVTTDWFDGIVTHETIRLTLGGLVTIDLPSGAVLLAAVLLSASLAVAVAAAELGRAQQALAAKANRPGPPGAPVRAGERPGAPVAGRGTRGPTAAAHITALIPAHDEATTIGATIDSLRAQRRPPDAIVVVTDRCTDATEDIAADRGARVLITRGNTGRKAGALNQALAELLPSAREEDAILVMDADTVLAPDFLAVAESRLEADPDLQAVGGVFMGDPGAGLVGQLQRNEYVRYARTIARRKGRRVTVLTGTGSLFRAPALRAVAASRGSSVPGTPGDVYDASALTEDNELTLALRTLGARLVSPRECRAVTEVMPTWRHLWRQRVRWDRGALENLGAYGLTLSSARYWWQQIGLAYATVAVNLYVLLVLLTWLATGTLVLGLRWWTAITVIFVVERLVTVWRAGWRGRLLALPLAVELAYSELILVVFVRGLVDAVLRRQAVWGHVDRASLSGTAAVAAPVGALAVLGEPVVSWAAAGSTGWIATLSAVVAFNTVVFAALALLELVPRRQA</sequence>
<keyword evidence="7" id="KW-1185">Reference proteome</keyword>
<dbReference type="PANTHER" id="PTHR43630:SF1">
    <property type="entry name" value="POLY-BETA-1,6-N-ACETYL-D-GLUCOSAMINE SYNTHASE"/>
    <property type="match status" value="1"/>
</dbReference>
<feature type="transmembrane region" description="Helical" evidence="5">
    <location>
        <begin position="397"/>
        <end position="415"/>
    </location>
</feature>
<name>A0ABT7SHF9_9CELL</name>
<dbReference type="SUPFAM" id="SSF53448">
    <property type="entry name" value="Nucleotide-diphospho-sugar transferases"/>
    <property type="match status" value="1"/>
</dbReference>
<dbReference type="Proteomes" id="UP001529338">
    <property type="component" value="Unassembled WGS sequence"/>
</dbReference>
<dbReference type="CDD" id="cd06423">
    <property type="entry name" value="CESA_like"/>
    <property type="match status" value="1"/>
</dbReference>
<accession>A0ABT7SHF9</accession>
<feature type="region of interest" description="Disordered" evidence="4">
    <location>
        <begin position="102"/>
        <end position="130"/>
    </location>
</feature>
<evidence type="ECO:0000256" key="5">
    <source>
        <dbReference type="SAM" id="Phobius"/>
    </source>
</evidence>
<feature type="transmembrane region" description="Helical" evidence="5">
    <location>
        <begin position="21"/>
        <end position="42"/>
    </location>
</feature>
<comment type="similarity">
    <text evidence="1">Belongs to the glycosyltransferase 2 family.</text>
</comment>
<dbReference type="Gene3D" id="3.90.550.10">
    <property type="entry name" value="Spore Coat Polysaccharide Biosynthesis Protein SpsA, Chain A"/>
    <property type="match status" value="1"/>
</dbReference>
<keyword evidence="5" id="KW-0812">Transmembrane</keyword>
<dbReference type="InterPro" id="IPR029044">
    <property type="entry name" value="Nucleotide-diphossugar_trans"/>
</dbReference>
<dbReference type="EMBL" id="JAUCGQ010000001">
    <property type="protein sequence ID" value="MDM7854969.1"/>
    <property type="molecule type" value="Genomic_DNA"/>
</dbReference>